<name>E5DQ22_9CAUD</name>
<dbReference type="RefSeq" id="YP_009011518.1">
    <property type="nucleotide sequence ID" value="NC_023688.1"/>
</dbReference>
<dbReference type="OrthoDB" id="31531at10239"/>
<gene>
    <name evidence="1" type="ORF">PX29p089</name>
</gene>
<keyword evidence="2" id="KW-1185">Reference proteome</keyword>
<evidence type="ECO:0000313" key="2">
    <source>
        <dbReference type="Proteomes" id="UP000008726"/>
    </source>
</evidence>
<dbReference type="EMBL" id="GU396103">
    <property type="protein sequence ID" value="ADQ52808.1"/>
    <property type="molecule type" value="Genomic_DNA"/>
</dbReference>
<reference evidence="1 2" key="1">
    <citation type="journal article" date="2010" name="Virol. J.">
        <title>Genomes of the T4-related bacteriophages as windows on microbial genome evolution.</title>
        <authorList>
            <person name="Petrov V.M."/>
            <person name="Ratnayaka S."/>
            <person name="Nolan J.M."/>
            <person name="Miller E.S."/>
            <person name="Karam J.D."/>
        </authorList>
    </citation>
    <scope>NUCLEOTIDE SEQUENCE [LARGE SCALE GENOMIC DNA]</scope>
</reference>
<evidence type="ECO:0000313" key="1">
    <source>
        <dbReference type="EMBL" id="ADQ52808.1"/>
    </source>
</evidence>
<proteinExistence type="predicted"/>
<sequence>MAFVVCSANAAIVDQSDFYNQLIANNKEAVACSGVGVNQFYTISFYIKDHTTVMEVTENFNKKVLFQLPKRADHDKFVRFIERSNSIVTESVFKSKDIQVGRMKINDSRLGVRTSKENVIFDMNSDGDFTTLTIKKEKLGELIQCVKNVDYARKVLDVEY</sequence>
<dbReference type="GeneID" id="18560013"/>
<accession>E5DQ22</accession>
<dbReference type="KEGG" id="vg:18560013"/>
<dbReference type="Proteomes" id="UP000008726">
    <property type="component" value="Segment"/>
</dbReference>
<protein>
    <submittedName>
        <fullName evidence="1">Uncharacterized protein</fullName>
    </submittedName>
</protein>
<organism evidence="1 2">
    <name type="scientific">Aeromonas phage PX29</name>
    <dbReference type="NCBI Taxonomy" id="926067"/>
    <lineage>
        <taxon>Viruses</taxon>
        <taxon>Duplodnaviria</taxon>
        <taxon>Heunggongvirae</taxon>
        <taxon>Uroviricota</taxon>
        <taxon>Caudoviricetes</taxon>
        <taxon>Pantevenvirales</taxon>
        <taxon>Straboviridae</taxon>
        <taxon>Angelvirus</taxon>
        <taxon>Angelvirus px29</taxon>
    </lineage>
</organism>